<organism evidence="2 3">
    <name type="scientific">Madurella mycetomatis</name>
    <dbReference type="NCBI Taxonomy" id="100816"/>
    <lineage>
        <taxon>Eukaryota</taxon>
        <taxon>Fungi</taxon>
        <taxon>Dikarya</taxon>
        <taxon>Ascomycota</taxon>
        <taxon>Pezizomycotina</taxon>
        <taxon>Sordariomycetes</taxon>
        <taxon>Sordariomycetidae</taxon>
        <taxon>Sordariales</taxon>
        <taxon>Sordariales incertae sedis</taxon>
        <taxon>Madurella</taxon>
    </lineage>
</organism>
<reference evidence="2 3" key="1">
    <citation type="journal article" date="2016" name="Genome Announc.">
        <title>Genome Sequence of Madurella mycetomatis mm55, Isolated from a Human Mycetoma Case in Sudan.</title>
        <authorList>
            <person name="Smit S."/>
            <person name="Derks M.F."/>
            <person name="Bervoets S."/>
            <person name="Fahal A."/>
            <person name="van Leeuwen W."/>
            <person name="van Belkum A."/>
            <person name="van de Sande W.W."/>
        </authorList>
    </citation>
    <scope>NUCLEOTIDE SEQUENCE [LARGE SCALE GENOMIC DNA]</scope>
    <source>
        <strain evidence="3">mm55</strain>
    </source>
</reference>
<feature type="region of interest" description="Disordered" evidence="1">
    <location>
        <begin position="38"/>
        <end position="72"/>
    </location>
</feature>
<sequence length="243" mass="27596">MDHTNIVNPLWGSSGGAIPHPQVGPFLPAQRLRAARPARERLYPRGLPPRRSSRSRHLASLRKRKSAPSWSRGGCKKLRCIAEKLLACNGHPADFLFLRTHYDGGEEDAKLREWLDAGPPEASISPAPERVFTEESVERARENVDESHDPNIYDEDYEEEIQHEASGYVSWLIVVDEEAFETGELGFIYRDKKGNVVREGPARDMWRETDPWGQSVPGKKYRSKGKIMRELLPRVKAGSVMDR</sequence>
<gene>
    <name evidence="2" type="ORF">MMYC01_202766</name>
</gene>
<dbReference type="AlphaFoldDB" id="A0A175WC33"/>
<keyword evidence="3" id="KW-1185">Reference proteome</keyword>
<comment type="caution">
    <text evidence="2">The sequence shown here is derived from an EMBL/GenBank/DDBJ whole genome shotgun (WGS) entry which is preliminary data.</text>
</comment>
<feature type="compositionally biased region" description="Basic residues" evidence="1">
    <location>
        <begin position="51"/>
        <end position="66"/>
    </location>
</feature>
<proteinExistence type="predicted"/>
<dbReference type="VEuPathDB" id="FungiDB:MMYC01_202766"/>
<accession>A0A175WC33</accession>
<name>A0A175WC33_9PEZI</name>
<dbReference type="OrthoDB" id="4364812at2759"/>
<evidence type="ECO:0000256" key="1">
    <source>
        <dbReference type="SAM" id="MobiDB-lite"/>
    </source>
</evidence>
<protein>
    <submittedName>
        <fullName evidence="2">Uncharacterized protein</fullName>
    </submittedName>
</protein>
<evidence type="ECO:0000313" key="2">
    <source>
        <dbReference type="EMBL" id="KXX81072.1"/>
    </source>
</evidence>
<evidence type="ECO:0000313" key="3">
    <source>
        <dbReference type="Proteomes" id="UP000078237"/>
    </source>
</evidence>
<dbReference type="Proteomes" id="UP000078237">
    <property type="component" value="Unassembled WGS sequence"/>
</dbReference>
<dbReference type="EMBL" id="LCTW02000043">
    <property type="protein sequence ID" value="KXX81072.1"/>
    <property type="molecule type" value="Genomic_DNA"/>
</dbReference>